<organism evidence="1 2">
    <name type="scientific">Acinetobacter phage vB_AbaM_Kimel</name>
    <dbReference type="NCBI Taxonomy" id="2686303"/>
    <lineage>
        <taxon>Viruses</taxon>
        <taxon>Duplodnaviria</taxon>
        <taxon>Heunggongvirae</taxon>
        <taxon>Uroviricota</taxon>
        <taxon>Caudoviricetes</taxon>
        <taxon>Pantevenvirales</taxon>
        <taxon>Straboviridae</taxon>
        <taxon>Twarogvirinae</taxon>
        <taxon>Lazarusvirus</taxon>
        <taxon>Lazarusvirus kimel</taxon>
    </lineage>
</organism>
<dbReference type="Proteomes" id="UP000464323">
    <property type="component" value="Segment"/>
</dbReference>
<evidence type="ECO:0000313" key="2">
    <source>
        <dbReference type="Proteomes" id="UP000464323"/>
    </source>
</evidence>
<sequence length="112" mass="12834">MQIMVEFASDSSTIKFKPVDLNLVNLTTNYSDDGEYYNYSTFEFRVPIKDLPKNFADRFIDLGYFPSFDGFSTVNLIDDKAECEFEFKYPEILVASTNIAKTYVYISLKGAA</sequence>
<keyword evidence="2" id="KW-1185">Reference proteome</keyword>
<proteinExistence type="predicted"/>
<accession>A0A6B9LNA0</accession>
<evidence type="ECO:0000313" key="1">
    <source>
        <dbReference type="EMBL" id="QHB48205.1"/>
    </source>
</evidence>
<dbReference type="EMBL" id="MN732883">
    <property type="protein sequence ID" value="QHB48205.1"/>
    <property type="molecule type" value="Genomic_DNA"/>
</dbReference>
<protein>
    <submittedName>
        <fullName evidence="1">Uncharacterized protein</fullName>
    </submittedName>
</protein>
<name>A0A6B9LNA0_9CAUD</name>
<gene>
    <name evidence="1" type="ORF">Kimel_050</name>
</gene>
<reference evidence="1 2" key="1">
    <citation type="submission" date="2019-11" db="EMBL/GenBank/DDBJ databases">
        <authorList>
            <person name="Shneider M.M."/>
            <person name="Evseev P.V."/>
            <person name="Timoshina O.Y."/>
            <person name="Mikhailova Y.V."/>
            <person name="Shelenkov A.A."/>
            <person name="Yanushevich Y."/>
            <person name="Shagin D.A."/>
            <person name="Popova A.V."/>
            <person name="Miroshnikov K.A."/>
        </authorList>
    </citation>
    <scope>NUCLEOTIDE SEQUENCE [LARGE SCALE GENOMIC DNA]</scope>
</reference>